<feature type="transmembrane region" description="Helical" evidence="7">
    <location>
        <begin position="80"/>
        <end position="96"/>
    </location>
</feature>
<keyword evidence="5 7" id="KW-0472">Membrane</keyword>
<evidence type="ECO:0000313" key="10">
    <source>
        <dbReference type="EMBL" id="VXB96378.1"/>
    </source>
</evidence>
<dbReference type="PANTHER" id="PTHR30509:SF8">
    <property type="entry name" value="INNER MEMBRANE PROTEIN YCCS"/>
    <property type="match status" value="1"/>
</dbReference>
<keyword evidence="4 7" id="KW-1133">Transmembrane helix</keyword>
<evidence type="ECO:0000256" key="2">
    <source>
        <dbReference type="ARBA" id="ARBA00022475"/>
    </source>
</evidence>
<evidence type="ECO:0000256" key="3">
    <source>
        <dbReference type="ARBA" id="ARBA00022692"/>
    </source>
</evidence>
<dbReference type="Proteomes" id="UP000430202">
    <property type="component" value="Unassembled WGS sequence"/>
</dbReference>
<dbReference type="InterPro" id="IPR049453">
    <property type="entry name" value="Memb_transporter_dom"/>
</dbReference>
<evidence type="ECO:0000313" key="11">
    <source>
        <dbReference type="Proteomes" id="UP000430202"/>
    </source>
</evidence>
<evidence type="ECO:0000256" key="5">
    <source>
        <dbReference type="ARBA" id="ARBA00023136"/>
    </source>
</evidence>
<dbReference type="EMBL" id="CABWLR010000005">
    <property type="protein sequence ID" value="VXB96378.1"/>
    <property type="molecule type" value="Genomic_DNA"/>
</dbReference>
<gene>
    <name evidence="10" type="ORF">MARI151_50233</name>
</gene>
<dbReference type="Pfam" id="PF13515">
    <property type="entry name" value="FUSC_2"/>
    <property type="match status" value="1"/>
</dbReference>
<protein>
    <submittedName>
        <fullName evidence="10">Uncharacterized membrane protein YccC</fullName>
    </submittedName>
</protein>
<dbReference type="GO" id="GO:0005886">
    <property type="term" value="C:plasma membrane"/>
    <property type="evidence" value="ECO:0007669"/>
    <property type="project" value="UniProtKB-SubCell"/>
</dbReference>
<accession>A0A653URN1</accession>
<keyword evidence="11" id="KW-1185">Reference proteome</keyword>
<keyword evidence="2" id="KW-1003">Cell membrane</keyword>
<dbReference type="PANTHER" id="PTHR30509">
    <property type="entry name" value="P-HYDROXYBENZOIC ACID EFFLUX PUMP SUBUNIT-RELATED"/>
    <property type="match status" value="1"/>
</dbReference>
<dbReference type="Pfam" id="PF12805">
    <property type="entry name" value="FUSC-like"/>
    <property type="match status" value="1"/>
</dbReference>
<feature type="transmembrane region" description="Helical" evidence="7">
    <location>
        <begin position="478"/>
        <end position="496"/>
    </location>
</feature>
<comment type="subcellular location">
    <subcellularLocation>
        <location evidence="1">Cell membrane</location>
        <topology evidence="1">Multi-pass membrane protein</topology>
    </subcellularLocation>
</comment>
<feature type="transmembrane region" description="Helical" evidence="7">
    <location>
        <begin position="440"/>
        <end position="471"/>
    </location>
</feature>
<organism evidence="10 11">
    <name type="scientific">Maribacter litoralis</name>
    <dbReference type="NCBI Taxonomy" id="2059726"/>
    <lineage>
        <taxon>Bacteria</taxon>
        <taxon>Pseudomonadati</taxon>
        <taxon>Bacteroidota</taxon>
        <taxon>Flavobacteriia</taxon>
        <taxon>Flavobacteriales</taxon>
        <taxon>Flavobacteriaceae</taxon>
        <taxon>Maribacter</taxon>
    </lineage>
</organism>
<feature type="transmembrane region" description="Helical" evidence="7">
    <location>
        <begin position="103"/>
        <end position="121"/>
    </location>
</feature>
<evidence type="ECO:0000259" key="8">
    <source>
        <dbReference type="Pfam" id="PF12805"/>
    </source>
</evidence>
<feature type="transmembrane region" description="Helical" evidence="7">
    <location>
        <begin position="508"/>
        <end position="526"/>
    </location>
</feature>
<evidence type="ECO:0000256" key="7">
    <source>
        <dbReference type="SAM" id="Phobius"/>
    </source>
</evidence>
<keyword evidence="3 7" id="KW-0812">Transmembrane</keyword>
<feature type="transmembrane region" description="Helical" evidence="7">
    <location>
        <begin position="55"/>
        <end position="74"/>
    </location>
</feature>
<comment type="similarity">
    <text evidence="6">Belongs to the YccS/YhfK family.</text>
</comment>
<reference evidence="10 11" key="1">
    <citation type="submission" date="2019-10" db="EMBL/GenBank/DDBJ databases">
        <authorList>
            <person name="Karimi E."/>
        </authorList>
    </citation>
    <scope>NUCLEOTIDE SEQUENCE [LARGE SCALE GENOMIC DNA]</scope>
    <source>
        <strain evidence="10">Maribacter sp. 151</strain>
    </source>
</reference>
<feature type="domain" description="Integral membrane protein YccS N-terminal" evidence="8">
    <location>
        <begin position="59"/>
        <end position="316"/>
    </location>
</feature>
<dbReference type="InterPro" id="IPR032692">
    <property type="entry name" value="YccS_N"/>
</dbReference>
<sequence length="723" mass="82380">MGSTNFTKSVLTVIAVVTPLAIGISTGYAEIGVAICFGAFWCNPSDVHGSLKHKVYGILFSAALVMVVSFIGGYLHFSPWLSLVILGVVSFAISMISSYGFRASLISFSGLLALVISFAHTPDQLKIYEYSLLVGLGGMWYLALSLLWFKINPKGQTEEILYETIGRTGKLMKKRGKLISELSNRKKLLKSLFLMQSELTEQHDTLREILILSRKNSGRSVYNGKRVLVLAQLIEMLETAGANPVNYTKMDKQFQAHPEFTALFQNLIFEMAEQLQMIAAIGNKPKKIPKHNHLKDRFDDLALKIQELGKVKDAKSYEAFIMFQNFLEYQEKQFDKIKRIKWLLSDHDVASEEFIDKEILKRFLISQDYSPRILLRNLSFRSTIFRHSLRMSITLMIGFVLGNLFAFQNAYWILLTIILIMRPNYGLTKTRSKDRTVGTIIGGLIATVIVFLVQDVYVYATLALISFVIALSMLQKNYKLSAIYVTLSIVFIYGILQPDVMTVIQYRILDTLLGAALSYLGFLFLWPSWSFQEIRKDVAKSVAANSTYLKEISDFYVHKGTVPTSYRLARKSAFLETSNLSSAFQRMTQEPHSKQKNLNKIYELVELNHNFLSALASLSIYIQHHTTTEASERFNDITSKINENLSSVLKMLSAVSKNSEKMNLDEVISFQKQLPKFQSEQVNLSSNDTHEFKRNHQEEQLIWEQLRWLYSLSANMMKLTSTL</sequence>
<feature type="transmembrane region" description="Helical" evidence="7">
    <location>
        <begin position="395"/>
        <end position="420"/>
    </location>
</feature>
<name>A0A653URN1_9FLAO</name>
<feature type="transmembrane region" description="Helical" evidence="7">
    <location>
        <begin position="127"/>
        <end position="149"/>
    </location>
</feature>
<feature type="domain" description="Integral membrane bound transporter" evidence="9">
    <location>
        <begin position="398"/>
        <end position="518"/>
    </location>
</feature>
<evidence type="ECO:0000256" key="6">
    <source>
        <dbReference type="ARBA" id="ARBA00043993"/>
    </source>
</evidence>
<evidence type="ECO:0000259" key="9">
    <source>
        <dbReference type="Pfam" id="PF13515"/>
    </source>
</evidence>
<feature type="transmembrane region" description="Helical" evidence="7">
    <location>
        <begin position="20"/>
        <end position="43"/>
    </location>
</feature>
<proteinExistence type="inferred from homology"/>
<dbReference type="AlphaFoldDB" id="A0A653URN1"/>
<evidence type="ECO:0000256" key="4">
    <source>
        <dbReference type="ARBA" id="ARBA00022989"/>
    </source>
</evidence>
<evidence type="ECO:0000256" key="1">
    <source>
        <dbReference type="ARBA" id="ARBA00004651"/>
    </source>
</evidence>